<dbReference type="Pfam" id="PF02311">
    <property type="entry name" value="AraC_binding"/>
    <property type="match status" value="1"/>
</dbReference>
<accession>A0A518DVH8</accession>
<keyword evidence="1" id="KW-0238">DNA-binding</keyword>
<dbReference type="CDD" id="cd02208">
    <property type="entry name" value="cupin_RmlC-like"/>
    <property type="match status" value="1"/>
</dbReference>
<dbReference type="EMBL" id="CP036433">
    <property type="protein sequence ID" value="QDU95839.1"/>
    <property type="molecule type" value="Genomic_DNA"/>
</dbReference>
<dbReference type="GO" id="GO:0006355">
    <property type="term" value="P:regulation of DNA-templated transcription"/>
    <property type="evidence" value="ECO:0007669"/>
    <property type="project" value="InterPro"/>
</dbReference>
<keyword evidence="4" id="KW-1185">Reference proteome</keyword>
<dbReference type="GO" id="GO:0003677">
    <property type="term" value="F:DNA binding"/>
    <property type="evidence" value="ECO:0007669"/>
    <property type="project" value="UniProtKB-KW"/>
</dbReference>
<dbReference type="InterPro" id="IPR003313">
    <property type="entry name" value="AraC-bd"/>
</dbReference>
<evidence type="ECO:0000313" key="3">
    <source>
        <dbReference type="EMBL" id="QDU95839.1"/>
    </source>
</evidence>
<feature type="domain" description="AraC-type arabinose-binding/dimerisation" evidence="2">
    <location>
        <begin position="139"/>
        <end position="197"/>
    </location>
</feature>
<dbReference type="InterPro" id="IPR014710">
    <property type="entry name" value="RmlC-like_jellyroll"/>
</dbReference>
<dbReference type="InterPro" id="IPR011051">
    <property type="entry name" value="RmlC_Cupin_sf"/>
</dbReference>
<dbReference type="AlphaFoldDB" id="A0A518DVH8"/>
<name>A0A518DVH8_9BACT</name>
<sequence length="234" mass="25725">MTFELLSQPTLRLPFTGRSMRLLEWNADPVDLEQDAAHYFYIDQGQTLVSCSSGEFLVGPRMYGCLAGGATIESLDPMARGMVVSVDRFAGMFHLGGPLEETGRLQYIDGCSDSLLIPPGMRGDPCFNYLHLPAGIDQTRHTHPSFRLGLVVRGAGICRTDEGDQRLAVGDLFLIHADGLHSFHTHEQELAVVAFHPDSDFGPTHDDHPMLNRTWVDGVSAQRRRAAGNLEPPA</sequence>
<evidence type="ECO:0000256" key="1">
    <source>
        <dbReference type="ARBA" id="ARBA00023125"/>
    </source>
</evidence>
<gene>
    <name evidence="3" type="ORF">Pla8534_36580</name>
</gene>
<evidence type="ECO:0000259" key="2">
    <source>
        <dbReference type="Pfam" id="PF02311"/>
    </source>
</evidence>
<dbReference type="Gene3D" id="2.60.120.10">
    <property type="entry name" value="Jelly Rolls"/>
    <property type="match status" value="1"/>
</dbReference>
<protein>
    <submittedName>
        <fullName evidence="3">AraC-like ligand binding domain protein</fullName>
    </submittedName>
</protein>
<dbReference type="Proteomes" id="UP000317648">
    <property type="component" value="Chromosome"/>
</dbReference>
<evidence type="ECO:0000313" key="4">
    <source>
        <dbReference type="Proteomes" id="UP000317648"/>
    </source>
</evidence>
<organism evidence="3 4">
    <name type="scientific">Lignipirellula cremea</name>
    <dbReference type="NCBI Taxonomy" id="2528010"/>
    <lineage>
        <taxon>Bacteria</taxon>
        <taxon>Pseudomonadati</taxon>
        <taxon>Planctomycetota</taxon>
        <taxon>Planctomycetia</taxon>
        <taxon>Pirellulales</taxon>
        <taxon>Pirellulaceae</taxon>
        <taxon>Lignipirellula</taxon>
    </lineage>
</organism>
<reference evidence="3 4" key="1">
    <citation type="submission" date="2019-02" db="EMBL/GenBank/DDBJ databases">
        <title>Deep-cultivation of Planctomycetes and their phenomic and genomic characterization uncovers novel biology.</title>
        <authorList>
            <person name="Wiegand S."/>
            <person name="Jogler M."/>
            <person name="Boedeker C."/>
            <person name="Pinto D."/>
            <person name="Vollmers J."/>
            <person name="Rivas-Marin E."/>
            <person name="Kohn T."/>
            <person name="Peeters S.H."/>
            <person name="Heuer A."/>
            <person name="Rast P."/>
            <person name="Oberbeckmann S."/>
            <person name="Bunk B."/>
            <person name="Jeske O."/>
            <person name="Meyerdierks A."/>
            <person name="Storesund J.E."/>
            <person name="Kallscheuer N."/>
            <person name="Luecker S."/>
            <person name="Lage O.M."/>
            <person name="Pohl T."/>
            <person name="Merkel B.J."/>
            <person name="Hornburger P."/>
            <person name="Mueller R.-W."/>
            <person name="Bruemmer F."/>
            <person name="Labrenz M."/>
            <person name="Spormann A.M."/>
            <person name="Op den Camp H."/>
            <person name="Overmann J."/>
            <person name="Amann R."/>
            <person name="Jetten M.S.M."/>
            <person name="Mascher T."/>
            <person name="Medema M.H."/>
            <person name="Devos D.P."/>
            <person name="Kaster A.-K."/>
            <person name="Ovreas L."/>
            <person name="Rohde M."/>
            <person name="Galperin M.Y."/>
            <person name="Jogler C."/>
        </authorList>
    </citation>
    <scope>NUCLEOTIDE SEQUENCE [LARGE SCALE GENOMIC DNA]</scope>
    <source>
        <strain evidence="3 4">Pla85_3_4</strain>
    </source>
</reference>
<dbReference type="SUPFAM" id="SSF51182">
    <property type="entry name" value="RmlC-like cupins"/>
    <property type="match status" value="1"/>
</dbReference>
<proteinExistence type="predicted"/>
<dbReference type="KEGG" id="lcre:Pla8534_36580"/>